<dbReference type="EMBL" id="CM047749">
    <property type="protein sequence ID" value="KAJ0010498.1"/>
    <property type="molecule type" value="Genomic_DNA"/>
</dbReference>
<evidence type="ECO:0000313" key="1">
    <source>
        <dbReference type="EMBL" id="KAJ0010498.1"/>
    </source>
</evidence>
<gene>
    <name evidence="1" type="ORF">Pint_32881</name>
</gene>
<accession>A0ACC0X6S6</accession>
<proteinExistence type="predicted"/>
<reference evidence="2" key="1">
    <citation type="journal article" date="2023" name="G3 (Bethesda)">
        <title>Genome assembly and association tests identify interacting loci associated with vigor, precocity, and sex in interspecific pistachio rootstocks.</title>
        <authorList>
            <person name="Palmer W."/>
            <person name="Jacygrad E."/>
            <person name="Sagayaradj S."/>
            <person name="Cavanaugh K."/>
            <person name="Han R."/>
            <person name="Bertier L."/>
            <person name="Beede B."/>
            <person name="Kafkas S."/>
            <person name="Golino D."/>
            <person name="Preece J."/>
            <person name="Michelmore R."/>
        </authorList>
    </citation>
    <scope>NUCLEOTIDE SEQUENCE [LARGE SCALE GENOMIC DNA]</scope>
</reference>
<dbReference type="Proteomes" id="UP001163603">
    <property type="component" value="Chromosome 14"/>
</dbReference>
<evidence type="ECO:0000313" key="2">
    <source>
        <dbReference type="Proteomes" id="UP001163603"/>
    </source>
</evidence>
<name>A0ACC0X6S6_9ROSI</name>
<protein>
    <submittedName>
        <fullName evidence="1">Uncharacterized protein</fullName>
    </submittedName>
</protein>
<sequence length="439" mass="49400">MSSNHTKCSGFVCLLLLFVFLLFRNADCGQIVRTLPGYTGTLPFKLETGYVSVGQSEIFYLFVESQGNPEVDPVLFYIVGGPGCAALNGFFFQTGPLQFNGTDYTGGLPSLHLYPYTWTKTASIIFVDAPVGSGYSYSTNASDYNITDLESANQSHVFIRKWFNEHPQFIPNRFFVATDSYSGILAPIITQKILDDNKAGVEPKISLVGIISGSPHTDGNLEENYRVPQAHLLGLLSSTLYESAKTNCNDTYYDVDASTVSGDCLEDLEEIDNCLEQINTEMVLAPKCATIAPSSDYRNMRRSLKEKSRQFPLPSSRSTDYYCKDFGYLLADIWANDKGVQSTLHVREGTIQEWRSGDHDLVVAHTSTEYWLAELNITLDEDWRPWYVGGQVAGYTMKYTNYGYRLTYATVKGSGHSPTEWKGRESYEMFERWIHFYPL</sequence>
<organism evidence="1 2">
    <name type="scientific">Pistacia integerrima</name>
    <dbReference type="NCBI Taxonomy" id="434235"/>
    <lineage>
        <taxon>Eukaryota</taxon>
        <taxon>Viridiplantae</taxon>
        <taxon>Streptophyta</taxon>
        <taxon>Embryophyta</taxon>
        <taxon>Tracheophyta</taxon>
        <taxon>Spermatophyta</taxon>
        <taxon>Magnoliopsida</taxon>
        <taxon>eudicotyledons</taxon>
        <taxon>Gunneridae</taxon>
        <taxon>Pentapetalae</taxon>
        <taxon>rosids</taxon>
        <taxon>malvids</taxon>
        <taxon>Sapindales</taxon>
        <taxon>Anacardiaceae</taxon>
        <taxon>Pistacia</taxon>
    </lineage>
</organism>
<comment type="caution">
    <text evidence="1">The sequence shown here is derived from an EMBL/GenBank/DDBJ whole genome shotgun (WGS) entry which is preliminary data.</text>
</comment>
<keyword evidence="2" id="KW-1185">Reference proteome</keyword>